<sequence length="396" mass="44890">MNHESFPLASHCPICNSTNGEPFLHQASMPVSCHHLHTEQNSAKATPCGEIELYLCHHCGLIYNRKFDPNKFQYQAGYENAQHFSARFREYLENLAGELTEQFGLSNKKIVELGCGDGLFLSLLCRDGANVGKGYDPSSQSNQQFSSPNVEIFPRYFMQDDLAESCDLICARHVLEHLHQPTKLLQLIREALLERRGSVYFEVPSAEYMLEAESCWDLIYEHCLYFTRPSMEWLLRSHGFDHIKIKERFGGQFLTVTATVGEINRLDFVPLAIDQLSLLRNSAVRFANVFTQKLQDANSAVARKIALRQRVAIGGAGTKGIMLLNFLQRRDNVSALVDINPRKLGKHIPGSGLSIISPDDPQLRDVDVVFMTNLNYEQEIRQSLYEHHLSPHLVAI</sequence>
<dbReference type="Gene3D" id="3.40.50.720">
    <property type="entry name" value="NAD(P)-binding Rossmann-like Domain"/>
    <property type="match status" value="1"/>
</dbReference>
<reference evidence="2 3" key="1">
    <citation type="submission" date="2019-02" db="EMBL/GenBank/DDBJ databases">
        <title>Deep-cultivation of Planctomycetes and their phenomic and genomic characterization uncovers novel biology.</title>
        <authorList>
            <person name="Wiegand S."/>
            <person name="Jogler M."/>
            <person name="Boedeker C."/>
            <person name="Pinto D."/>
            <person name="Vollmers J."/>
            <person name="Rivas-Marin E."/>
            <person name="Kohn T."/>
            <person name="Peeters S.H."/>
            <person name="Heuer A."/>
            <person name="Rast P."/>
            <person name="Oberbeckmann S."/>
            <person name="Bunk B."/>
            <person name="Jeske O."/>
            <person name="Meyerdierks A."/>
            <person name="Storesund J.E."/>
            <person name="Kallscheuer N."/>
            <person name="Luecker S."/>
            <person name="Lage O.M."/>
            <person name="Pohl T."/>
            <person name="Merkel B.J."/>
            <person name="Hornburger P."/>
            <person name="Mueller R.-W."/>
            <person name="Bruemmer F."/>
            <person name="Labrenz M."/>
            <person name="Spormann A.M."/>
            <person name="Op den Camp H."/>
            <person name="Overmann J."/>
            <person name="Amann R."/>
            <person name="Jetten M.S.M."/>
            <person name="Mascher T."/>
            <person name="Medema M.H."/>
            <person name="Devos D.P."/>
            <person name="Kaster A.-K."/>
            <person name="Ovreas L."/>
            <person name="Rohde M."/>
            <person name="Galperin M.Y."/>
            <person name="Jogler C."/>
        </authorList>
    </citation>
    <scope>NUCLEOTIDE SEQUENCE [LARGE SCALE GENOMIC DNA]</scope>
    <source>
        <strain evidence="2 3">V22</strain>
    </source>
</reference>
<dbReference type="Pfam" id="PF08484">
    <property type="entry name" value="Methyltransf_14"/>
    <property type="match status" value="1"/>
</dbReference>
<dbReference type="SUPFAM" id="SSF51735">
    <property type="entry name" value="NAD(P)-binding Rossmann-fold domains"/>
    <property type="match status" value="1"/>
</dbReference>
<gene>
    <name evidence="2" type="ORF">V22_10880</name>
</gene>
<dbReference type="AlphaFoldDB" id="A0A517T665"/>
<evidence type="ECO:0000259" key="1">
    <source>
        <dbReference type="Pfam" id="PF08484"/>
    </source>
</evidence>
<feature type="domain" description="C-methyltransferase" evidence="1">
    <location>
        <begin position="294"/>
        <end position="384"/>
    </location>
</feature>
<dbReference type="OrthoDB" id="238183at2"/>
<dbReference type="Gene3D" id="6.20.50.110">
    <property type="entry name" value="Methyltransferase, zinc-binding domain"/>
    <property type="match status" value="1"/>
</dbReference>
<keyword evidence="3" id="KW-1185">Reference proteome</keyword>
<evidence type="ECO:0000313" key="2">
    <source>
        <dbReference type="EMBL" id="QDT63863.1"/>
    </source>
</evidence>
<dbReference type="Pfam" id="PF13489">
    <property type="entry name" value="Methyltransf_23"/>
    <property type="match status" value="1"/>
</dbReference>
<dbReference type="Gene3D" id="3.40.50.150">
    <property type="entry name" value="Vaccinia Virus protein VP39"/>
    <property type="match status" value="1"/>
</dbReference>
<dbReference type="InterPro" id="IPR029063">
    <property type="entry name" value="SAM-dependent_MTases_sf"/>
</dbReference>
<dbReference type="InterPro" id="IPR013691">
    <property type="entry name" value="MeTrfase_14"/>
</dbReference>
<dbReference type="PANTHER" id="PTHR43861">
    <property type="entry name" value="TRANS-ACONITATE 2-METHYLTRANSFERASE-RELATED"/>
    <property type="match status" value="1"/>
</dbReference>
<name>A0A517T665_9PLAN</name>
<accession>A0A517T665</accession>
<dbReference type="InterPro" id="IPR038576">
    <property type="entry name" value="Methyltransf_Zn-bd_dom_put_sf"/>
</dbReference>
<dbReference type="SUPFAM" id="SSF53335">
    <property type="entry name" value="S-adenosyl-L-methionine-dependent methyltransferases"/>
    <property type="match status" value="1"/>
</dbReference>
<dbReference type="EMBL" id="CP036316">
    <property type="protein sequence ID" value="QDT63863.1"/>
    <property type="molecule type" value="Genomic_DNA"/>
</dbReference>
<protein>
    <recommendedName>
        <fullName evidence="1">C-methyltransferase domain-containing protein</fullName>
    </recommendedName>
</protein>
<organism evidence="2 3">
    <name type="scientific">Calycomorphotria hydatis</name>
    <dbReference type="NCBI Taxonomy" id="2528027"/>
    <lineage>
        <taxon>Bacteria</taxon>
        <taxon>Pseudomonadati</taxon>
        <taxon>Planctomycetota</taxon>
        <taxon>Planctomycetia</taxon>
        <taxon>Planctomycetales</taxon>
        <taxon>Planctomycetaceae</taxon>
        <taxon>Calycomorphotria</taxon>
    </lineage>
</organism>
<evidence type="ECO:0000313" key="3">
    <source>
        <dbReference type="Proteomes" id="UP000319976"/>
    </source>
</evidence>
<dbReference type="Proteomes" id="UP000319976">
    <property type="component" value="Chromosome"/>
</dbReference>
<proteinExistence type="predicted"/>
<dbReference type="InterPro" id="IPR036291">
    <property type="entry name" value="NAD(P)-bd_dom_sf"/>
</dbReference>
<dbReference type="RefSeq" id="WP_145260511.1">
    <property type="nucleotide sequence ID" value="NZ_CP036316.1"/>
</dbReference>
<dbReference type="KEGG" id="chya:V22_10880"/>